<gene>
    <name evidence="3" type="ORF">C2E20_4746</name>
</gene>
<dbReference type="Gene3D" id="3.40.50.1110">
    <property type="entry name" value="SGNH hydrolase"/>
    <property type="match status" value="1"/>
</dbReference>
<proteinExistence type="predicted"/>
<protein>
    <recommendedName>
        <fullName evidence="2">SGNH hydrolase-type esterase domain-containing protein</fullName>
    </recommendedName>
</protein>
<dbReference type="EMBL" id="LHPF02000012">
    <property type="protein sequence ID" value="PSC72002.1"/>
    <property type="molecule type" value="Genomic_DNA"/>
</dbReference>
<dbReference type="SUPFAM" id="SSF52266">
    <property type="entry name" value="SGNH hydrolase"/>
    <property type="match status" value="1"/>
</dbReference>
<organism evidence="3 4">
    <name type="scientific">Micractinium conductrix</name>
    <dbReference type="NCBI Taxonomy" id="554055"/>
    <lineage>
        <taxon>Eukaryota</taxon>
        <taxon>Viridiplantae</taxon>
        <taxon>Chlorophyta</taxon>
        <taxon>core chlorophytes</taxon>
        <taxon>Trebouxiophyceae</taxon>
        <taxon>Chlorellales</taxon>
        <taxon>Chlorellaceae</taxon>
        <taxon>Chlorella clade</taxon>
        <taxon>Micractinium</taxon>
    </lineage>
</organism>
<feature type="signal peptide" evidence="1">
    <location>
        <begin position="1"/>
        <end position="25"/>
    </location>
</feature>
<dbReference type="InterPro" id="IPR013830">
    <property type="entry name" value="SGNH_hydro"/>
</dbReference>
<sequence length="634" mass="66305">MADHKQRLAVLRLVVAALLLVAARGAQDDADAACAPGPLPSPPDWALLYDPAKEKSEVPRQEWERNVAAVQAVNKAGERLDLLLLGDSITSALAGEHADLWEETFGDLQAERLGVFGNTVEELAWRVMVGGERVEEAPRVVALAIGVNNVQYGHPLPRTADRLAQLLAYLRAAWPGSTLVQLTLLPTTEADVGPANEAFREVAEQQGVAWSTCGSELDPLSSEEIEDGIHPAAGGYRTLLACLREEQPLQERPRKQQPEAAAQEPARACPHPLVSPAYLAELAAANAVIERLPLPGGLSFYPVHPSCALLPLCCAYGVSPAAICLGASYFQRLLAGNESLRAAALQSGYFSQCADGAVVMHARAGPAEEAALIYCACVYLGCKVTDGVRYAGQLSHMMSTLLSANICTSMATDLEMRCLKGLNWRLGPYCCRPGHQAGEWAGKFEWIEKSLEVEAGLSGSLLHEEPPITPLAAAGDDVLCSRDGSGRGGHASAAPAHGDSMLDSLLSTSLKELLSGQIRLGMPPLQVLSRAPASGAVPLPAPIRALVPPGAPRRVRALPPPPAVPEELLSGLRPLGGGADFSLASSGCTSTNVSGSLDGSTAASGAAPVPAALARALALLADCDPARHRAGGVV</sequence>
<reference evidence="3 4" key="1">
    <citation type="journal article" date="2018" name="Plant J.">
        <title>Genome sequences of Chlorella sorokiniana UTEX 1602 and Micractinium conductrix SAG 241.80: implications to maltose excretion by a green alga.</title>
        <authorList>
            <person name="Arriola M.B."/>
            <person name="Velmurugan N."/>
            <person name="Zhang Y."/>
            <person name="Plunkett M.H."/>
            <person name="Hondzo H."/>
            <person name="Barney B.M."/>
        </authorList>
    </citation>
    <scope>NUCLEOTIDE SEQUENCE [LARGE SCALE GENOMIC DNA]</scope>
    <source>
        <strain evidence="3 4">SAG 241.80</strain>
    </source>
</reference>
<comment type="caution">
    <text evidence="3">The sequence shown here is derived from an EMBL/GenBank/DDBJ whole genome shotgun (WGS) entry which is preliminary data.</text>
</comment>
<dbReference type="AlphaFoldDB" id="A0A2P6VD47"/>
<keyword evidence="1" id="KW-0732">Signal</keyword>
<evidence type="ECO:0000256" key="1">
    <source>
        <dbReference type="SAM" id="SignalP"/>
    </source>
</evidence>
<dbReference type="InterPro" id="IPR036514">
    <property type="entry name" value="SGNH_hydro_sf"/>
</dbReference>
<accession>A0A2P6VD47</accession>
<evidence type="ECO:0000313" key="4">
    <source>
        <dbReference type="Proteomes" id="UP000239649"/>
    </source>
</evidence>
<dbReference type="Proteomes" id="UP000239649">
    <property type="component" value="Unassembled WGS sequence"/>
</dbReference>
<evidence type="ECO:0000313" key="3">
    <source>
        <dbReference type="EMBL" id="PSC72002.1"/>
    </source>
</evidence>
<feature type="domain" description="SGNH hydrolase-type esterase" evidence="2">
    <location>
        <begin position="84"/>
        <end position="237"/>
    </location>
</feature>
<name>A0A2P6VD47_9CHLO</name>
<feature type="chain" id="PRO_5015145077" description="SGNH hydrolase-type esterase domain-containing protein" evidence="1">
    <location>
        <begin position="26"/>
        <end position="634"/>
    </location>
</feature>
<keyword evidence="4" id="KW-1185">Reference proteome</keyword>
<dbReference type="OrthoDB" id="515369at2759"/>
<evidence type="ECO:0000259" key="2">
    <source>
        <dbReference type="Pfam" id="PF13472"/>
    </source>
</evidence>
<dbReference type="Pfam" id="PF13472">
    <property type="entry name" value="Lipase_GDSL_2"/>
    <property type="match status" value="1"/>
</dbReference>